<feature type="region of interest" description="Disordered" evidence="1">
    <location>
        <begin position="165"/>
        <end position="206"/>
    </location>
</feature>
<dbReference type="InParanoid" id="D2VSB3"/>
<feature type="compositionally biased region" description="Basic residues" evidence="1">
    <location>
        <begin position="252"/>
        <end position="267"/>
    </location>
</feature>
<proteinExistence type="predicted"/>
<name>D2VSB3_NAEGR</name>
<keyword evidence="3" id="KW-1185">Reference proteome</keyword>
<reference evidence="2 3" key="1">
    <citation type="journal article" date="2010" name="Cell">
        <title>The genome of Naegleria gruberi illuminates early eukaryotic versatility.</title>
        <authorList>
            <person name="Fritz-Laylin L.K."/>
            <person name="Prochnik S.E."/>
            <person name="Ginger M.L."/>
            <person name="Dacks J.B."/>
            <person name="Carpenter M.L."/>
            <person name="Field M.C."/>
            <person name="Kuo A."/>
            <person name="Paredez A."/>
            <person name="Chapman J."/>
            <person name="Pham J."/>
            <person name="Shu S."/>
            <person name="Neupane R."/>
            <person name="Cipriano M."/>
            <person name="Mancuso J."/>
            <person name="Tu H."/>
            <person name="Salamov A."/>
            <person name="Lindquist E."/>
            <person name="Shapiro H."/>
            <person name="Lucas S."/>
            <person name="Grigoriev I.V."/>
            <person name="Cande W.Z."/>
            <person name="Fulton C."/>
            <person name="Rokhsar D.S."/>
            <person name="Dawson S.C."/>
        </authorList>
    </citation>
    <scope>NUCLEOTIDE SEQUENCE [LARGE SCALE GENOMIC DNA]</scope>
    <source>
        <strain evidence="2 3">NEG-M</strain>
    </source>
</reference>
<evidence type="ECO:0000313" key="2">
    <source>
        <dbReference type="EMBL" id="EFC40314.1"/>
    </source>
</evidence>
<feature type="region of interest" description="Disordered" evidence="1">
    <location>
        <begin position="246"/>
        <end position="267"/>
    </location>
</feature>
<dbReference type="OrthoDB" id="10366607at2759"/>
<evidence type="ECO:0000313" key="3">
    <source>
        <dbReference type="Proteomes" id="UP000006671"/>
    </source>
</evidence>
<feature type="compositionally biased region" description="Low complexity" evidence="1">
    <location>
        <begin position="180"/>
        <end position="206"/>
    </location>
</feature>
<accession>D2VSB3</accession>
<dbReference type="VEuPathDB" id="AmoebaDB:NAEGRDRAFT_51866"/>
<dbReference type="EMBL" id="GG738893">
    <property type="protein sequence ID" value="EFC40314.1"/>
    <property type="molecule type" value="Genomic_DNA"/>
</dbReference>
<protein>
    <submittedName>
        <fullName evidence="2">Predicted protein</fullName>
    </submittedName>
</protein>
<dbReference type="GeneID" id="8854824"/>
<feature type="compositionally biased region" description="Polar residues" evidence="1">
    <location>
        <begin position="1"/>
        <end position="13"/>
    </location>
</feature>
<feature type="region of interest" description="Disordered" evidence="1">
    <location>
        <begin position="1"/>
        <end position="106"/>
    </location>
</feature>
<sequence length="314" mass="35555">MSNWKVVTANSPSIIKESPPMEVDKSILVPTTTTISEQHDQKQQQDIVYDSSDSSDEGVMDSADSSTEERFPRPTRSQTKSRKRTTMDKNTKQNVNYKPPATVVDDPTAEVRKNKLALMRFSDIFQREEEDTKDDKAITVDNGDIILGSEDSSDDERFTAALQAGINRSNPNKKQKLTVEKSQQPSSSSEVSTPKNSASSSTNSSTLKKKAAKQDCVLVPNSALFRFVCSCSTVKEIRYELQEDFEDEKHVSSRKKHNMKSSSRKGRLSTEEVNFIRKYYNMSKDIRIAKYHIPLNKFKNVESLDDGIIRTKEF</sequence>
<dbReference type="RefSeq" id="XP_002673058.1">
    <property type="nucleotide sequence ID" value="XM_002673012.1"/>
</dbReference>
<evidence type="ECO:0000256" key="1">
    <source>
        <dbReference type="SAM" id="MobiDB-lite"/>
    </source>
</evidence>
<dbReference type="Proteomes" id="UP000006671">
    <property type="component" value="Unassembled WGS sequence"/>
</dbReference>
<organism evidence="3">
    <name type="scientific">Naegleria gruberi</name>
    <name type="common">Amoeba</name>
    <dbReference type="NCBI Taxonomy" id="5762"/>
    <lineage>
        <taxon>Eukaryota</taxon>
        <taxon>Discoba</taxon>
        <taxon>Heterolobosea</taxon>
        <taxon>Tetramitia</taxon>
        <taxon>Eutetramitia</taxon>
        <taxon>Vahlkampfiidae</taxon>
        <taxon>Naegleria</taxon>
    </lineage>
</organism>
<gene>
    <name evidence="2" type="ORF">NAEGRDRAFT_51866</name>
</gene>
<dbReference type="AlphaFoldDB" id="D2VSB3"/>
<dbReference type="KEGG" id="ngr:NAEGRDRAFT_51866"/>